<dbReference type="Pfam" id="PF05305">
    <property type="entry name" value="DUF732"/>
    <property type="match status" value="1"/>
</dbReference>
<evidence type="ECO:0000313" key="3">
    <source>
        <dbReference type="EMBL" id="BBX50347.1"/>
    </source>
</evidence>
<dbReference type="InterPro" id="IPR007969">
    <property type="entry name" value="DUF732"/>
</dbReference>
<evidence type="ECO:0000259" key="2">
    <source>
        <dbReference type="Pfam" id="PF05305"/>
    </source>
</evidence>
<organism evidence="3 4">
    <name type="scientific">Mycolicibacterium poriferae</name>
    <dbReference type="NCBI Taxonomy" id="39694"/>
    <lineage>
        <taxon>Bacteria</taxon>
        <taxon>Bacillati</taxon>
        <taxon>Actinomycetota</taxon>
        <taxon>Actinomycetes</taxon>
        <taxon>Mycobacteriales</taxon>
        <taxon>Mycobacteriaceae</taxon>
        <taxon>Mycolicibacterium</taxon>
    </lineage>
</organism>
<dbReference type="RefSeq" id="WP_163673056.1">
    <property type="nucleotide sequence ID" value="NZ_AP022570.1"/>
</dbReference>
<evidence type="ECO:0000256" key="1">
    <source>
        <dbReference type="SAM" id="SignalP"/>
    </source>
</evidence>
<sequence length="103" mass="10668">MNPLSAGLGVATGIAVTSALILAPAAAAQPQDAAFLNRLQSVGITTSNPYATVMYAHGVCRQLDLGVPPARIVDFVLSDNPSFDRKGAGDYVVLAYMTYCPPA</sequence>
<gene>
    <name evidence="3" type="ORF">MPOR_13730</name>
</gene>
<feature type="domain" description="DUF732" evidence="2">
    <location>
        <begin position="31"/>
        <end position="101"/>
    </location>
</feature>
<name>A0A6N4V9E6_9MYCO</name>
<dbReference type="Proteomes" id="UP000466785">
    <property type="component" value="Chromosome"/>
</dbReference>
<proteinExistence type="predicted"/>
<dbReference type="KEGG" id="mpof:MPOR_13730"/>
<dbReference type="EMBL" id="AP022570">
    <property type="protein sequence ID" value="BBX50347.1"/>
    <property type="molecule type" value="Genomic_DNA"/>
</dbReference>
<evidence type="ECO:0000313" key="4">
    <source>
        <dbReference type="Proteomes" id="UP000466785"/>
    </source>
</evidence>
<keyword evidence="4" id="KW-1185">Reference proteome</keyword>
<reference evidence="3 4" key="1">
    <citation type="journal article" date="2019" name="Emerg. Microbes Infect.">
        <title>Comprehensive subspecies identification of 175 nontuberculous mycobacteria species based on 7547 genomic profiles.</title>
        <authorList>
            <person name="Matsumoto Y."/>
            <person name="Kinjo T."/>
            <person name="Motooka D."/>
            <person name="Nabeya D."/>
            <person name="Jung N."/>
            <person name="Uechi K."/>
            <person name="Horii T."/>
            <person name="Iida T."/>
            <person name="Fujita J."/>
            <person name="Nakamura S."/>
        </authorList>
    </citation>
    <scope>NUCLEOTIDE SEQUENCE [LARGE SCALE GENOMIC DNA]</scope>
    <source>
        <strain evidence="3 4">JCM 12603</strain>
    </source>
</reference>
<feature type="chain" id="PRO_5026978803" description="DUF732 domain-containing protein" evidence="1">
    <location>
        <begin position="28"/>
        <end position="103"/>
    </location>
</feature>
<feature type="signal peptide" evidence="1">
    <location>
        <begin position="1"/>
        <end position="27"/>
    </location>
</feature>
<keyword evidence="1" id="KW-0732">Signal</keyword>
<dbReference type="AlphaFoldDB" id="A0A6N4V9E6"/>
<accession>A0A6N4V9E6</accession>
<protein>
    <recommendedName>
        <fullName evidence="2">DUF732 domain-containing protein</fullName>
    </recommendedName>
</protein>